<dbReference type="Pfam" id="PF00293">
    <property type="entry name" value="NUDIX"/>
    <property type="match status" value="1"/>
</dbReference>
<evidence type="ECO:0000256" key="10">
    <source>
        <dbReference type="SAM" id="MobiDB-lite"/>
    </source>
</evidence>
<dbReference type="GO" id="GO:0046872">
    <property type="term" value="F:metal ion binding"/>
    <property type="evidence" value="ECO:0007669"/>
    <property type="project" value="UniProtKB-KW"/>
</dbReference>
<dbReference type="PANTHER" id="PTHR42904">
    <property type="entry name" value="NUDIX HYDROLASE, NUDC SUBFAMILY"/>
    <property type="match status" value="1"/>
</dbReference>
<dbReference type="Proteomes" id="UP000595046">
    <property type="component" value="Chromosome"/>
</dbReference>
<name>A0A7T1T8J6_9ACTN</name>
<dbReference type="NCBIfam" id="NF001299">
    <property type="entry name" value="PRK00241.1"/>
    <property type="match status" value="1"/>
</dbReference>
<dbReference type="Pfam" id="PF09297">
    <property type="entry name" value="Zn_ribbon_NUD"/>
    <property type="match status" value="1"/>
</dbReference>
<keyword evidence="7" id="KW-0460">Magnesium</keyword>
<evidence type="ECO:0000256" key="8">
    <source>
        <dbReference type="ARBA" id="ARBA00023027"/>
    </source>
</evidence>
<reference evidence="13" key="1">
    <citation type="submission" date="2020-02" db="EMBL/GenBank/DDBJ databases">
        <title>Streptomyces sp. ASO4wet.</title>
        <authorList>
            <person name="Risdian C."/>
            <person name="Landwehr W."/>
            <person name="Schupp P."/>
            <person name="Wink J."/>
        </authorList>
    </citation>
    <scope>NUCLEOTIDE SEQUENCE [LARGE SCALE GENOMIC DNA]</scope>
    <source>
        <strain evidence="13">ASO4wet</strain>
    </source>
</reference>
<dbReference type="RefSeq" id="WP_246530966.1">
    <property type="nucleotide sequence ID" value="NZ_CP048882.1"/>
</dbReference>
<feature type="region of interest" description="Disordered" evidence="10">
    <location>
        <begin position="328"/>
        <end position="347"/>
    </location>
</feature>
<dbReference type="PANTHER" id="PTHR42904:SF6">
    <property type="entry name" value="NAD-CAPPED RNA HYDROLASE NUDT12"/>
    <property type="match status" value="1"/>
</dbReference>
<dbReference type="InterPro" id="IPR050241">
    <property type="entry name" value="NAD-cap_RNA_hydrolase_NudC"/>
</dbReference>
<evidence type="ECO:0000256" key="9">
    <source>
        <dbReference type="ARBA" id="ARBA00023679"/>
    </source>
</evidence>
<dbReference type="GO" id="GO:0006742">
    <property type="term" value="P:NADP+ catabolic process"/>
    <property type="evidence" value="ECO:0007669"/>
    <property type="project" value="TreeGrafter"/>
</dbReference>
<feature type="domain" description="Nudix hydrolase" evidence="11">
    <location>
        <begin position="190"/>
        <end position="319"/>
    </location>
</feature>
<dbReference type="AlphaFoldDB" id="A0A7T1T8J6"/>
<dbReference type="InterPro" id="IPR049734">
    <property type="entry name" value="NudC-like_C"/>
</dbReference>
<evidence type="ECO:0000313" key="13">
    <source>
        <dbReference type="Proteomes" id="UP000595046"/>
    </source>
</evidence>
<protein>
    <recommendedName>
        <fullName evidence="4">NAD(+) diphosphatase</fullName>
        <ecNumber evidence="4">3.6.1.22</ecNumber>
    </recommendedName>
</protein>
<dbReference type="GO" id="GO:0005829">
    <property type="term" value="C:cytosol"/>
    <property type="evidence" value="ECO:0007669"/>
    <property type="project" value="TreeGrafter"/>
</dbReference>
<accession>A0A7T1T8J6</accession>
<dbReference type="Gene3D" id="3.90.79.20">
    <property type="match status" value="1"/>
</dbReference>
<dbReference type="PROSITE" id="PS51462">
    <property type="entry name" value="NUDIX"/>
    <property type="match status" value="1"/>
</dbReference>
<comment type="similarity">
    <text evidence="3">Belongs to the Nudix hydrolase family. NudC subfamily.</text>
</comment>
<comment type="catalytic activity">
    <reaction evidence="9">
        <text>a 5'-end NAD(+)-phospho-ribonucleoside in mRNA + H2O = a 5'-end phospho-adenosine-phospho-ribonucleoside in mRNA + beta-nicotinamide D-ribonucleotide + 2 H(+)</text>
        <dbReference type="Rhea" id="RHEA:60876"/>
        <dbReference type="Rhea" id="RHEA-COMP:15698"/>
        <dbReference type="Rhea" id="RHEA-COMP:15719"/>
        <dbReference type="ChEBI" id="CHEBI:14649"/>
        <dbReference type="ChEBI" id="CHEBI:15377"/>
        <dbReference type="ChEBI" id="CHEBI:15378"/>
        <dbReference type="ChEBI" id="CHEBI:144029"/>
        <dbReference type="ChEBI" id="CHEBI:144051"/>
    </reaction>
    <physiologicalReaction direction="left-to-right" evidence="9">
        <dbReference type="Rhea" id="RHEA:60877"/>
    </physiologicalReaction>
</comment>
<keyword evidence="6 12" id="KW-0378">Hydrolase</keyword>
<evidence type="ECO:0000256" key="3">
    <source>
        <dbReference type="ARBA" id="ARBA00009595"/>
    </source>
</evidence>
<evidence type="ECO:0000259" key="11">
    <source>
        <dbReference type="PROSITE" id="PS51462"/>
    </source>
</evidence>
<dbReference type="InterPro" id="IPR000086">
    <property type="entry name" value="NUDIX_hydrolase_dom"/>
</dbReference>
<keyword evidence="8" id="KW-0520">NAD</keyword>
<evidence type="ECO:0000313" key="12">
    <source>
        <dbReference type="EMBL" id="QPP08384.1"/>
    </source>
</evidence>
<dbReference type="InterPro" id="IPR015375">
    <property type="entry name" value="NADH_PPase-like_N"/>
</dbReference>
<dbReference type="Pfam" id="PF09296">
    <property type="entry name" value="NUDIX-like"/>
    <property type="match status" value="1"/>
</dbReference>
<sequence length="347" mass="37204">MTSGNPPAQAAPLYYTGSPLEKAGNRRTDPRWLKETLEAPDTRVIPLWRDRCLVRGASPAPVSLDAAACSRLPAGAGEPAFLGLAADAARTGDGNSDGDGEGHGVFAVDLSDLDEEQARRLTGADAVLDVRALVGTVDRHEAALLAYARGLLFWNRHQRFCGRCGAPAERRNGGHLRVCSGPDCGKLLFPRIEPAVIMVVESPDGERILLARHRNSTLGTYSTLAGFVEVGDSLEDAVRREVREETGVRVGEVAYVASQSWPFPAGLMLGFRATALDGGTDDITVDDDEVLEARWFTRAELAAQAADDGRLGRVDSIDQLLLHTWLRGDRPCPGPGAGQQPKPLPKN</sequence>
<comment type="cofactor">
    <cofactor evidence="2">
        <name>Zn(2+)</name>
        <dbReference type="ChEBI" id="CHEBI:29105"/>
    </cofactor>
</comment>
<organism evidence="12 13">
    <name type="scientific">Streptomyces bathyalis</name>
    <dbReference type="NCBI Taxonomy" id="2710756"/>
    <lineage>
        <taxon>Bacteria</taxon>
        <taxon>Bacillati</taxon>
        <taxon>Actinomycetota</taxon>
        <taxon>Actinomycetes</taxon>
        <taxon>Kitasatosporales</taxon>
        <taxon>Streptomycetaceae</taxon>
        <taxon>Streptomyces</taxon>
    </lineage>
</organism>
<feature type="region of interest" description="Disordered" evidence="10">
    <location>
        <begin position="1"/>
        <end position="28"/>
    </location>
</feature>
<evidence type="ECO:0000256" key="1">
    <source>
        <dbReference type="ARBA" id="ARBA00001946"/>
    </source>
</evidence>
<dbReference type="EC" id="3.6.1.22" evidence="4"/>
<evidence type="ECO:0000256" key="6">
    <source>
        <dbReference type="ARBA" id="ARBA00022801"/>
    </source>
</evidence>
<evidence type="ECO:0000256" key="5">
    <source>
        <dbReference type="ARBA" id="ARBA00022723"/>
    </source>
</evidence>
<comment type="cofactor">
    <cofactor evidence="1">
        <name>Mg(2+)</name>
        <dbReference type="ChEBI" id="CHEBI:18420"/>
    </cofactor>
</comment>
<dbReference type="Gene3D" id="3.90.79.10">
    <property type="entry name" value="Nucleoside Triphosphate Pyrophosphohydrolase"/>
    <property type="match status" value="1"/>
</dbReference>
<gene>
    <name evidence="12" type="primary">nudC</name>
    <name evidence="12" type="ORF">G4Z16_20505</name>
</gene>
<dbReference type="InterPro" id="IPR015797">
    <property type="entry name" value="NUDIX_hydrolase-like_dom_sf"/>
</dbReference>
<dbReference type="CDD" id="cd03429">
    <property type="entry name" value="NUDIX_NADH_pyrophosphatase_Nudt13"/>
    <property type="match status" value="1"/>
</dbReference>
<dbReference type="EMBL" id="CP048882">
    <property type="protein sequence ID" value="QPP08384.1"/>
    <property type="molecule type" value="Genomic_DNA"/>
</dbReference>
<dbReference type="KEGG" id="sbat:G4Z16_20505"/>
<evidence type="ECO:0000256" key="2">
    <source>
        <dbReference type="ARBA" id="ARBA00001947"/>
    </source>
</evidence>
<evidence type="ECO:0000256" key="7">
    <source>
        <dbReference type="ARBA" id="ARBA00022842"/>
    </source>
</evidence>
<dbReference type="SUPFAM" id="SSF55811">
    <property type="entry name" value="Nudix"/>
    <property type="match status" value="1"/>
</dbReference>
<dbReference type="InterPro" id="IPR015376">
    <property type="entry name" value="Znr_NADH_PPase"/>
</dbReference>
<keyword evidence="13" id="KW-1185">Reference proteome</keyword>
<keyword evidence="5" id="KW-0479">Metal-binding</keyword>
<dbReference type="GO" id="GO:0035529">
    <property type="term" value="F:NADH pyrophosphatase activity"/>
    <property type="evidence" value="ECO:0007669"/>
    <property type="project" value="TreeGrafter"/>
</dbReference>
<dbReference type="GO" id="GO:0019677">
    <property type="term" value="P:NAD+ catabolic process"/>
    <property type="evidence" value="ECO:0007669"/>
    <property type="project" value="TreeGrafter"/>
</dbReference>
<evidence type="ECO:0000256" key="4">
    <source>
        <dbReference type="ARBA" id="ARBA00012381"/>
    </source>
</evidence>
<proteinExistence type="inferred from homology"/>